<name>A0AAP2W6D5_9EURY</name>
<proteinExistence type="predicted"/>
<sequence>MAWAVWMTGLPGSGKTSVARQTAKRLSAEGIRVKVLELDKVRKVMTPEPKYTQEERDMAYAALAYMAKLLVEENVNVIIDATANLRKYRDAARKLIPQFGEVYIKCPIEICMEREKVRHAKYAPRDIYKKGLTGKSATVPGVNVPYEEPADPIVTVDTEIMKPNKAGIVAAEAIIKRFGMTDERS</sequence>
<dbReference type="SUPFAM" id="SSF52540">
    <property type="entry name" value="P-loop containing nucleoside triphosphate hydrolases"/>
    <property type="match status" value="1"/>
</dbReference>
<dbReference type="PANTHER" id="PTHR42700">
    <property type="entry name" value="SULFATE ADENYLYLTRANSFERASE"/>
    <property type="match status" value="1"/>
</dbReference>
<dbReference type="InterPro" id="IPR059117">
    <property type="entry name" value="APS_kinase_dom"/>
</dbReference>
<dbReference type="GO" id="GO:0005737">
    <property type="term" value="C:cytoplasm"/>
    <property type="evidence" value="ECO:0007669"/>
    <property type="project" value="TreeGrafter"/>
</dbReference>
<dbReference type="AlphaFoldDB" id="A0AAP2W6D5"/>
<keyword evidence="4" id="KW-1185">Reference proteome</keyword>
<dbReference type="InterPro" id="IPR027417">
    <property type="entry name" value="P-loop_NTPase"/>
</dbReference>
<evidence type="ECO:0000313" key="4">
    <source>
        <dbReference type="Proteomes" id="UP001320159"/>
    </source>
</evidence>
<dbReference type="Gene3D" id="3.40.50.300">
    <property type="entry name" value="P-loop containing nucleotide triphosphate hydrolases"/>
    <property type="match status" value="1"/>
</dbReference>
<dbReference type="PANTHER" id="PTHR42700:SF1">
    <property type="entry name" value="SULFATE ADENYLYLTRANSFERASE"/>
    <property type="match status" value="1"/>
</dbReference>
<reference evidence="3 4" key="1">
    <citation type="submission" date="2017-11" db="EMBL/GenBank/DDBJ databases">
        <title>Isolation and Characterization of Family Methanocellaceae Species from Potential Methane Hydrate Area Offshore Southwestern Taiwan.</title>
        <authorList>
            <person name="Zhang W.-L."/>
            <person name="Chen W.-C."/>
            <person name="Lai M.-C."/>
            <person name="Chen S.-C."/>
        </authorList>
    </citation>
    <scope>NUCLEOTIDE SEQUENCE [LARGE SCALE GENOMIC DNA]</scope>
    <source>
        <strain evidence="3 4">CWC-04</strain>
    </source>
</reference>
<evidence type="ECO:0000259" key="2">
    <source>
        <dbReference type="Pfam" id="PF01583"/>
    </source>
</evidence>
<keyword evidence="1" id="KW-0808">Transferase</keyword>
<dbReference type="InterPro" id="IPR050512">
    <property type="entry name" value="Sulf_AdTrans/APS_kinase"/>
</dbReference>
<dbReference type="Proteomes" id="UP001320159">
    <property type="component" value="Unassembled WGS sequence"/>
</dbReference>
<feature type="domain" description="APS kinase" evidence="2">
    <location>
        <begin position="3"/>
        <end position="157"/>
    </location>
</feature>
<keyword evidence="3" id="KW-0418">Kinase</keyword>
<dbReference type="RefSeq" id="WP_230742016.1">
    <property type="nucleotide sequence ID" value="NZ_PGCK01000007.1"/>
</dbReference>
<dbReference type="EMBL" id="PGCK01000007">
    <property type="protein sequence ID" value="MCD1295167.1"/>
    <property type="molecule type" value="Genomic_DNA"/>
</dbReference>
<comment type="caution">
    <text evidence="3">The sequence shown here is derived from an EMBL/GenBank/DDBJ whole genome shotgun (WGS) entry which is preliminary data.</text>
</comment>
<dbReference type="Pfam" id="PF01583">
    <property type="entry name" value="APS_kinase"/>
    <property type="match status" value="1"/>
</dbReference>
<gene>
    <name evidence="3" type="ORF">CUJ83_09170</name>
</gene>
<evidence type="ECO:0000313" key="3">
    <source>
        <dbReference type="EMBL" id="MCD1295167.1"/>
    </source>
</evidence>
<dbReference type="GO" id="GO:0010134">
    <property type="term" value="P:sulfate assimilation via adenylyl sulfate reduction"/>
    <property type="evidence" value="ECO:0007669"/>
    <property type="project" value="TreeGrafter"/>
</dbReference>
<dbReference type="GO" id="GO:0019379">
    <property type="term" value="P:sulfate assimilation, phosphoadenylyl sulfate reduction by phosphoadenylyl-sulfate reductase (thioredoxin)"/>
    <property type="evidence" value="ECO:0007669"/>
    <property type="project" value="TreeGrafter"/>
</dbReference>
<organism evidence="3 4">
    <name type="scientific">Methanooceanicella nereidis</name>
    <dbReference type="NCBI Taxonomy" id="2052831"/>
    <lineage>
        <taxon>Archaea</taxon>
        <taxon>Methanobacteriati</taxon>
        <taxon>Methanobacteriota</taxon>
        <taxon>Stenosarchaea group</taxon>
        <taxon>Methanomicrobia</taxon>
        <taxon>Methanocellales</taxon>
        <taxon>Methanocellaceae</taxon>
        <taxon>Methanooceanicella</taxon>
    </lineage>
</organism>
<dbReference type="GO" id="GO:0004781">
    <property type="term" value="F:sulfate adenylyltransferase (ATP) activity"/>
    <property type="evidence" value="ECO:0007669"/>
    <property type="project" value="TreeGrafter"/>
</dbReference>
<evidence type="ECO:0000256" key="1">
    <source>
        <dbReference type="ARBA" id="ARBA00022679"/>
    </source>
</evidence>
<accession>A0AAP2W6D5</accession>
<protein>
    <submittedName>
        <fullName evidence="3">Adenylyl-sulfate kinase</fullName>
    </submittedName>
</protein>
<dbReference type="GO" id="GO:0016301">
    <property type="term" value="F:kinase activity"/>
    <property type="evidence" value="ECO:0007669"/>
    <property type="project" value="UniProtKB-KW"/>
</dbReference>